<gene>
    <name evidence="2" type="ORF">D0Z07_8518</name>
</gene>
<feature type="compositionally biased region" description="Acidic residues" evidence="1">
    <location>
        <begin position="107"/>
        <end position="123"/>
    </location>
</feature>
<comment type="caution">
    <text evidence="2">The sequence shown here is derived from an EMBL/GenBank/DDBJ whole genome shotgun (WGS) entry which is preliminary data.</text>
</comment>
<dbReference type="Proteomes" id="UP000785200">
    <property type="component" value="Unassembled WGS sequence"/>
</dbReference>
<organism evidence="2 3">
    <name type="scientific">Hyphodiscus hymeniophilus</name>
    <dbReference type="NCBI Taxonomy" id="353542"/>
    <lineage>
        <taxon>Eukaryota</taxon>
        <taxon>Fungi</taxon>
        <taxon>Dikarya</taxon>
        <taxon>Ascomycota</taxon>
        <taxon>Pezizomycotina</taxon>
        <taxon>Leotiomycetes</taxon>
        <taxon>Helotiales</taxon>
        <taxon>Hyphodiscaceae</taxon>
        <taxon>Hyphodiscus</taxon>
    </lineage>
</organism>
<keyword evidence="3" id="KW-1185">Reference proteome</keyword>
<feature type="compositionally biased region" description="Acidic residues" evidence="1">
    <location>
        <begin position="140"/>
        <end position="151"/>
    </location>
</feature>
<dbReference type="AlphaFoldDB" id="A0A9P6SK95"/>
<dbReference type="InterPro" id="IPR037738">
    <property type="entry name" value="Ecm13-like"/>
</dbReference>
<evidence type="ECO:0000256" key="1">
    <source>
        <dbReference type="SAM" id="MobiDB-lite"/>
    </source>
</evidence>
<feature type="region of interest" description="Disordered" evidence="1">
    <location>
        <begin position="54"/>
        <end position="165"/>
    </location>
</feature>
<proteinExistence type="predicted"/>
<evidence type="ECO:0000313" key="3">
    <source>
        <dbReference type="Proteomes" id="UP000785200"/>
    </source>
</evidence>
<dbReference type="OrthoDB" id="3938221at2759"/>
<feature type="compositionally biased region" description="Acidic residues" evidence="1">
    <location>
        <begin position="54"/>
        <end position="63"/>
    </location>
</feature>
<sequence length="222" mass="25033">MSATETLQLAHTVRCKLQLAADRPDRNLRFILGHAFTLDKLRLRIAEIEMDKADEEDMQEELSEPLGAPPHRERRVSFRNNLCRPTGANRPRSPPPDEYPDMGSDSDSPEEDDIEEDDEEDEGLGLQRFESGSARRPQMVDDDGEDEDEEEIKTPPPIPSEEELRMITGGEDDEELREAYTGVAACPCHGKHKESPKTQKIWDIPQKPGETGPRYAVVSVEA</sequence>
<dbReference type="PANTHER" id="PTHR36826:SF1">
    <property type="entry name" value="PROTEIN ECM13"/>
    <property type="match status" value="1"/>
</dbReference>
<protein>
    <submittedName>
        <fullName evidence="2">Uncharacterized protein</fullName>
    </submittedName>
</protein>
<name>A0A9P6SK95_9HELO</name>
<reference evidence="2" key="1">
    <citation type="submission" date="2019-07" db="EMBL/GenBank/DDBJ databases">
        <title>Hyphodiscus hymeniophilus genome sequencing and assembly.</title>
        <authorList>
            <person name="Kramer G."/>
            <person name="Nodwell J."/>
        </authorList>
    </citation>
    <scope>NUCLEOTIDE SEQUENCE</scope>
    <source>
        <strain evidence="2">ATCC 34498</strain>
    </source>
</reference>
<accession>A0A9P6SK95</accession>
<evidence type="ECO:0000313" key="2">
    <source>
        <dbReference type="EMBL" id="KAG0645534.1"/>
    </source>
</evidence>
<dbReference type="EMBL" id="VNKQ01000018">
    <property type="protein sequence ID" value="KAG0645534.1"/>
    <property type="molecule type" value="Genomic_DNA"/>
</dbReference>
<dbReference type="PANTHER" id="PTHR36826">
    <property type="entry name" value="PROTEIN ECM13"/>
    <property type="match status" value="1"/>
</dbReference>
<feature type="region of interest" description="Disordered" evidence="1">
    <location>
        <begin position="188"/>
        <end position="211"/>
    </location>
</feature>